<accession>A0ABU6ZR81</accession>
<proteinExistence type="predicted"/>
<reference evidence="1 2" key="1">
    <citation type="journal article" date="2023" name="Plants (Basel)">
        <title>Bridging the Gap: Combining Genomics and Transcriptomics Approaches to Understand Stylosanthes scabra, an Orphan Legume from the Brazilian Caatinga.</title>
        <authorList>
            <person name="Ferreira-Neto J.R.C."/>
            <person name="da Silva M.D."/>
            <person name="Binneck E."/>
            <person name="de Melo N.F."/>
            <person name="da Silva R.H."/>
            <person name="de Melo A.L.T.M."/>
            <person name="Pandolfi V."/>
            <person name="Bustamante F.O."/>
            <person name="Brasileiro-Vidal A.C."/>
            <person name="Benko-Iseppon A.M."/>
        </authorList>
    </citation>
    <scope>NUCLEOTIDE SEQUENCE [LARGE SCALE GENOMIC DNA]</scope>
    <source>
        <tissue evidence="1">Leaves</tissue>
    </source>
</reference>
<evidence type="ECO:0000313" key="2">
    <source>
        <dbReference type="Proteomes" id="UP001341840"/>
    </source>
</evidence>
<dbReference type="EMBL" id="JASCZI010273252">
    <property type="protein sequence ID" value="MED6224518.1"/>
    <property type="molecule type" value="Genomic_DNA"/>
</dbReference>
<keyword evidence="2" id="KW-1185">Reference proteome</keyword>
<protein>
    <submittedName>
        <fullName evidence="1">Uncharacterized protein</fullName>
    </submittedName>
</protein>
<comment type="caution">
    <text evidence="1">The sequence shown here is derived from an EMBL/GenBank/DDBJ whole genome shotgun (WGS) entry which is preliminary data.</text>
</comment>
<dbReference type="Proteomes" id="UP001341840">
    <property type="component" value="Unassembled WGS sequence"/>
</dbReference>
<name>A0ABU6ZR81_9FABA</name>
<organism evidence="1 2">
    <name type="scientific">Stylosanthes scabra</name>
    <dbReference type="NCBI Taxonomy" id="79078"/>
    <lineage>
        <taxon>Eukaryota</taxon>
        <taxon>Viridiplantae</taxon>
        <taxon>Streptophyta</taxon>
        <taxon>Embryophyta</taxon>
        <taxon>Tracheophyta</taxon>
        <taxon>Spermatophyta</taxon>
        <taxon>Magnoliopsida</taxon>
        <taxon>eudicotyledons</taxon>
        <taxon>Gunneridae</taxon>
        <taxon>Pentapetalae</taxon>
        <taxon>rosids</taxon>
        <taxon>fabids</taxon>
        <taxon>Fabales</taxon>
        <taxon>Fabaceae</taxon>
        <taxon>Papilionoideae</taxon>
        <taxon>50 kb inversion clade</taxon>
        <taxon>dalbergioids sensu lato</taxon>
        <taxon>Dalbergieae</taxon>
        <taxon>Pterocarpus clade</taxon>
        <taxon>Stylosanthes</taxon>
    </lineage>
</organism>
<evidence type="ECO:0000313" key="1">
    <source>
        <dbReference type="EMBL" id="MED6224518.1"/>
    </source>
</evidence>
<gene>
    <name evidence="1" type="ORF">PIB30_084857</name>
</gene>
<sequence>MVLMMKLMMVMKLQKSHLILKNLRWKGFLLFAMVILIMLRNQECILRCDGRVMTLMRIHGSH</sequence>